<feature type="domain" description="DUF5641" evidence="1">
    <location>
        <begin position="73"/>
        <end position="160"/>
    </location>
</feature>
<sequence length="166" mass="18484">TGKEVPRNSKLKWLSPIIDDLRVLRVGGRLRNTHMANSAKHPILLSSKHPLAALLAVAYHQKHLHTGPGHLLSILRERFWIIGGQYLQQLQARAKRLDQPVSLQIGQLAIIKEDNVPPTMWPMGRITRLHPGKDGVVRVVTLRTTAGKEIVRATARVAILPNPNVS</sequence>
<dbReference type="AlphaFoldDB" id="A0A182PWZ9"/>
<accession>A0A182PWZ9</accession>
<dbReference type="STRING" id="199890.A0A182PWZ9"/>
<dbReference type="EnsemblMetazoa" id="AEPI011486-RA">
    <property type="protein sequence ID" value="AEPI011486-PA"/>
    <property type="gene ID" value="AEPI011486"/>
</dbReference>
<dbReference type="VEuPathDB" id="VectorBase:AEPI011486"/>
<dbReference type="Proteomes" id="UP000075885">
    <property type="component" value="Unassembled WGS sequence"/>
</dbReference>
<dbReference type="Pfam" id="PF18701">
    <property type="entry name" value="DUF5641"/>
    <property type="match status" value="1"/>
</dbReference>
<dbReference type="InterPro" id="IPR040676">
    <property type="entry name" value="DUF5641"/>
</dbReference>
<protein>
    <submittedName>
        <fullName evidence="2">DUF5641 domain-containing protein</fullName>
    </submittedName>
</protein>
<organism evidence="2 3">
    <name type="scientific">Anopheles epiroticus</name>
    <dbReference type="NCBI Taxonomy" id="199890"/>
    <lineage>
        <taxon>Eukaryota</taxon>
        <taxon>Metazoa</taxon>
        <taxon>Ecdysozoa</taxon>
        <taxon>Arthropoda</taxon>
        <taxon>Hexapoda</taxon>
        <taxon>Insecta</taxon>
        <taxon>Pterygota</taxon>
        <taxon>Neoptera</taxon>
        <taxon>Endopterygota</taxon>
        <taxon>Diptera</taxon>
        <taxon>Nematocera</taxon>
        <taxon>Culicoidea</taxon>
        <taxon>Culicidae</taxon>
        <taxon>Anophelinae</taxon>
        <taxon>Anopheles</taxon>
    </lineage>
</organism>
<name>A0A182PWZ9_9DIPT</name>
<reference evidence="3" key="1">
    <citation type="submission" date="2013-03" db="EMBL/GenBank/DDBJ databases">
        <title>The Genome Sequence of Anopheles epiroticus epiroticus2.</title>
        <authorList>
            <consortium name="The Broad Institute Genomics Platform"/>
            <person name="Neafsey D.E."/>
            <person name="Howell P."/>
            <person name="Walker B."/>
            <person name="Young S.K."/>
            <person name="Zeng Q."/>
            <person name="Gargeya S."/>
            <person name="Fitzgerald M."/>
            <person name="Haas B."/>
            <person name="Abouelleil A."/>
            <person name="Allen A.W."/>
            <person name="Alvarado L."/>
            <person name="Arachchi H.M."/>
            <person name="Berlin A.M."/>
            <person name="Chapman S.B."/>
            <person name="Gainer-Dewar J."/>
            <person name="Goldberg J."/>
            <person name="Griggs A."/>
            <person name="Gujja S."/>
            <person name="Hansen M."/>
            <person name="Howarth C."/>
            <person name="Imamovic A."/>
            <person name="Ireland A."/>
            <person name="Larimer J."/>
            <person name="McCowan C."/>
            <person name="Murphy C."/>
            <person name="Pearson M."/>
            <person name="Poon T.W."/>
            <person name="Priest M."/>
            <person name="Roberts A."/>
            <person name="Saif S."/>
            <person name="Shea T."/>
            <person name="Sisk P."/>
            <person name="Sykes S."/>
            <person name="Wortman J."/>
            <person name="Nusbaum C."/>
            <person name="Birren B."/>
        </authorList>
    </citation>
    <scope>NUCLEOTIDE SEQUENCE [LARGE SCALE GENOMIC DNA]</scope>
    <source>
        <strain evidence="3">Epiroticus2</strain>
    </source>
</reference>
<dbReference type="PANTHER" id="PTHR47331">
    <property type="entry name" value="PHD-TYPE DOMAIN-CONTAINING PROTEIN"/>
    <property type="match status" value="1"/>
</dbReference>
<keyword evidence="3" id="KW-1185">Reference proteome</keyword>
<evidence type="ECO:0000313" key="3">
    <source>
        <dbReference type="Proteomes" id="UP000075885"/>
    </source>
</evidence>
<proteinExistence type="predicted"/>
<reference evidence="2" key="2">
    <citation type="submission" date="2020-05" db="UniProtKB">
        <authorList>
            <consortium name="EnsemblMetazoa"/>
        </authorList>
    </citation>
    <scope>IDENTIFICATION</scope>
    <source>
        <strain evidence="2">Epiroticus2</strain>
    </source>
</reference>
<dbReference type="PANTHER" id="PTHR47331:SF6">
    <property type="entry name" value="DOUBLECORTIN DOMAIN-CONTAINING PROTEIN"/>
    <property type="match status" value="1"/>
</dbReference>
<evidence type="ECO:0000259" key="1">
    <source>
        <dbReference type="Pfam" id="PF18701"/>
    </source>
</evidence>
<evidence type="ECO:0000313" key="2">
    <source>
        <dbReference type="EnsemblMetazoa" id="AEPI011486-PA"/>
    </source>
</evidence>